<dbReference type="EMBL" id="FNXY01000011">
    <property type="protein sequence ID" value="SEJ66943.1"/>
    <property type="molecule type" value="Genomic_DNA"/>
</dbReference>
<proteinExistence type="inferred from homology"/>
<dbReference type="PANTHER" id="PTHR30471">
    <property type="entry name" value="DNA REPAIR PROTEIN RADC"/>
    <property type="match status" value="1"/>
</dbReference>
<evidence type="ECO:0000313" key="8">
    <source>
        <dbReference type="EMBL" id="SEJ66943.1"/>
    </source>
</evidence>
<keyword evidence="4" id="KW-0862">Zinc</keyword>
<name>A0A1H7AMV7_9BACT</name>
<dbReference type="Proteomes" id="UP000199532">
    <property type="component" value="Unassembled WGS sequence"/>
</dbReference>
<gene>
    <name evidence="8" type="ORF">SAMN04487995_5774</name>
</gene>
<evidence type="ECO:0000313" key="9">
    <source>
        <dbReference type="Proteomes" id="UP000199532"/>
    </source>
</evidence>
<keyword evidence="5" id="KW-0482">Metalloprotease</keyword>
<dbReference type="GO" id="GO:0046872">
    <property type="term" value="F:metal ion binding"/>
    <property type="evidence" value="ECO:0007669"/>
    <property type="project" value="UniProtKB-KW"/>
</dbReference>
<evidence type="ECO:0000256" key="3">
    <source>
        <dbReference type="ARBA" id="ARBA00022801"/>
    </source>
</evidence>
<dbReference type="CDD" id="cd08071">
    <property type="entry name" value="MPN_DUF2466"/>
    <property type="match status" value="1"/>
</dbReference>
<dbReference type="STRING" id="408657.SAMN04487995_5774"/>
<dbReference type="InterPro" id="IPR020891">
    <property type="entry name" value="UPF0758_CS"/>
</dbReference>
<evidence type="ECO:0000259" key="7">
    <source>
        <dbReference type="PROSITE" id="PS50249"/>
    </source>
</evidence>
<sequence>MSEDNSYNPRKILSWAEEDRPREKLLLKGRAALSDAELIAILIGSGTVSLSAVDVAKGIMNSVNNNISELARQGVKELMKNKGIGEAKAITIIAALELGRRRTDLIDNQKRHIKSSHDIYAEMKQHLMDKAHEEFWIVLLNRANDVIKSMAVSVGGISGTVCDPKMVFNYALEYKASGIVLVHNHPSGQLKASLADISLTAQLKAAGQVLDLPILDHVIFTDKGFLSFVDDGIF</sequence>
<dbReference type="Pfam" id="PF04002">
    <property type="entry name" value="RadC"/>
    <property type="match status" value="1"/>
</dbReference>
<dbReference type="RefSeq" id="WP_090341518.1">
    <property type="nucleotide sequence ID" value="NZ_FNXY01000011.1"/>
</dbReference>
<keyword evidence="2" id="KW-0479">Metal-binding</keyword>
<keyword evidence="3" id="KW-0378">Hydrolase</keyword>
<evidence type="ECO:0000256" key="1">
    <source>
        <dbReference type="ARBA" id="ARBA00022670"/>
    </source>
</evidence>
<dbReference type="Gene3D" id="3.40.140.10">
    <property type="entry name" value="Cytidine Deaminase, domain 2"/>
    <property type="match status" value="1"/>
</dbReference>
<reference evidence="8 9" key="1">
    <citation type="submission" date="2016-10" db="EMBL/GenBank/DDBJ databases">
        <authorList>
            <person name="de Groot N.N."/>
        </authorList>
    </citation>
    <scope>NUCLEOTIDE SEQUENCE [LARGE SCALE GENOMIC DNA]</scope>
    <source>
        <strain evidence="8 9">DSM 19938</strain>
    </source>
</reference>
<dbReference type="InterPro" id="IPR046778">
    <property type="entry name" value="UPF0758_N"/>
</dbReference>
<evidence type="ECO:0000256" key="2">
    <source>
        <dbReference type="ARBA" id="ARBA00022723"/>
    </source>
</evidence>
<keyword evidence="9" id="KW-1185">Reference proteome</keyword>
<dbReference type="NCBIfam" id="TIGR00608">
    <property type="entry name" value="radc"/>
    <property type="match status" value="1"/>
</dbReference>
<protein>
    <submittedName>
        <fullName evidence="8">DNA replication and repair protein RadC</fullName>
    </submittedName>
</protein>
<dbReference type="OrthoDB" id="9804482at2"/>
<evidence type="ECO:0000256" key="4">
    <source>
        <dbReference type="ARBA" id="ARBA00022833"/>
    </source>
</evidence>
<accession>A0A1H7AMV7</accession>
<feature type="domain" description="MPN" evidence="7">
    <location>
        <begin position="113"/>
        <end position="234"/>
    </location>
</feature>
<comment type="similarity">
    <text evidence="6">Belongs to the UPF0758 family.</text>
</comment>
<dbReference type="NCBIfam" id="NF000642">
    <property type="entry name" value="PRK00024.1"/>
    <property type="match status" value="1"/>
</dbReference>
<dbReference type="PROSITE" id="PS50249">
    <property type="entry name" value="MPN"/>
    <property type="match status" value="1"/>
</dbReference>
<organism evidence="8 9">
    <name type="scientific">Dyadobacter koreensis</name>
    <dbReference type="NCBI Taxonomy" id="408657"/>
    <lineage>
        <taxon>Bacteria</taxon>
        <taxon>Pseudomonadati</taxon>
        <taxon>Bacteroidota</taxon>
        <taxon>Cytophagia</taxon>
        <taxon>Cytophagales</taxon>
        <taxon>Spirosomataceae</taxon>
        <taxon>Dyadobacter</taxon>
    </lineage>
</organism>
<dbReference type="PROSITE" id="PS01302">
    <property type="entry name" value="UPF0758"/>
    <property type="match status" value="1"/>
</dbReference>
<dbReference type="PANTHER" id="PTHR30471:SF3">
    <property type="entry name" value="UPF0758 PROTEIN YEES-RELATED"/>
    <property type="match status" value="1"/>
</dbReference>
<dbReference type="GO" id="GO:0006508">
    <property type="term" value="P:proteolysis"/>
    <property type="evidence" value="ECO:0007669"/>
    <property type="project" value="UniProtKB-KW"/>
</dbReference>
<dbReference type="AlphaFoldDB" id="A0A1H7AMV7"/>
<evidence type="ECO:0000256" key="5">
    <source>
        <dbReference type="ARBA" id="ARBA00023049"/>
    </source>
</evidence>
<dbReference type="InterPro" id="IPR025657">
    <property type="entry name" value="RadC_JAB"/>
</dbReference>
<dbReference type="InterPro" id="IPR001405">
    <property type="entry name" value="UPF0758"/>
</dbReference>
<keyword evidence="1" id="KW-0645">Protease</keyword>
<dbReference type="Pfam" id="PF20582">
    <property type="entry name" value="UPF0758_N"/>
    <property type="match status" value="1"/>
</dbReference>
<evidence type="ECO:0000256" key="6">
    <source>
        <dbReference type="RuleBase" id="RU003797"/>
    </source>
</evidence>
<dbReference type="InterPro" id="IPR037518">
    <property type="entry name" value="MPN"/>
</dbReference>
<dbReference type="GO" id="GO:0008237">
    <property type="term" value="F:metallopeptidase activity"/>
    <property type="evidence" value="ECO:0007669"/>
    <property type="project" value="UniProtKB-KW"/>
</dbReference>